<gene>
    <name evidence="4" type="ORF">K489DRAFT_369013</name>
</gene>
<keyword evidence="1" id="KW-1133">Transmembrane helix</keyword>
<dbReference type="RefSeq" id="XP_033461124.1">
    <property type="nucleotide sequence ID" value="XM_033602999.1"/>
</dbReference>
<feature type="transmembrane region" description="Helical" evidence="1">
    <location>
        <begin position="21"/>
        <end position="40"/>
    </location>
</feature>
<evidence type="ECO:0000256" key="1">
    <source>
        <dbReference type="SAM" id="Phobius"/>
    </source>
</evidence>
<dbReference type="GeneID" id="54360799"/>
<evidence type="ECO:0000259" key="2">
    <source>
        <dbReference type="Pfam" id="PF00501"/>
    </source>
</evidence>
<dbReference type="Gene3D" id="3.40.50.12780">
    <property type="entry name" value="N-terminal domain of ligase-like"/>
    <property type="match status" value="1"/>
</dbReference>
<dbReference type="SUPFAM" id="SSF56801">
    <property type="entry name" value="Acetyl-CoA synthetase-like"/>
    <property type="match status" value="1"/>
</dbReference>
<dbReference type="Pfam" id="PF00501">
    <property type="entry name" value="AMP-binding"/>
    <property type="match status" value="1"/>
</dbReference>
<evidence type="ECO:0000313" key="3">
    <source>
        <dbReference type="Proteomes" id="UP000504637"/>
    </source>
</evidence>
<sequence>MANIVEQLDQQVARLLSDWSVTTTVLAVIIVGLVVLPLLFPEEPDTHPLLLARQASAGAIRNRGESAAYRSPEVPHGYPLKSGLNVKEDGAPRWASGKNGDLRDIWREVARSGKAGSDGTPLPRGLIMTILGKEEVVEHDIETISKEVAAIGTHLEAKGAKRVAVYLPNSTEFLASLFACSFYGLTPILLPFNQPHPKAYQLVNETGADALICAAGTLPLDDLSKACPQLRQVTWVVQKSSRQMDWTGVPGAAQDKLTVSLWHDVVASTPSTDQLPNNADGKTPTDVVIVWQSTDAAVRPEIVNFTQENLVSATAALVSAVPLRQRLSPADLVLPADSFTHSYTLCMTLAALFMHASLVINSVAAPGVDLTLARRGAAPTVIIASAETLATLHQRETAGVTSLAQNFGRYTQAQTMSAGRMPTDGLLFKLLAPSSTKHMPGKLRLIFVSERLGGGSPPITSTMLSDLRLFTRSRIIYALTTAKVAGAVAQTNVFDYRRDDGIAHAHFGIPLSSVEIKLINRTDSEVATNEPRGELLVAGPAVQGGSVKLAARGRIRPDCTLAYA</sequence>
<dbReference type="AlphaFoldDB" id="A0A6J3M8A2"/>
<dbReference type="InterPro" id="IPR000873">
    <property type="entry name" value="AMP-dep_synth/lig_dom"/>
</dbReference>
<dbReference type="GO" id="GO:0016020">
    <property type="term" value="C:membrane"/>
    <property type="evidence" value="ECO:0007669"/>
    <property type="project" value="TreeGrafter"/>
</dbReference>
<protein>
    <submittedName>
        <fullName evidence="4">AMP-extracellular domain-containing protein</fullName>
    </submittedName>
</protein>
<dbReference type="PANTHER" id="PTHR43272">
    <property type="entry name" value="LONG-CHAIN-FATTY-ACID--COA LIGASE"/>
    <property type="match status" value="1"/>
</dbReference>
<dbReference type="Proteomes" id="UP000504637">
    <property type="component" value="Unplaced"/>
</dbReference>
<name>A0A6J3M8A2_9PEZI</name>
<keyword evidence="1" id="KW-0812">Transmembrane</keyword>
<reference evidence="4" key="1">
    <citation type="submission" date="2020-01" db="EMBL/GenBank/DDBJ databases">
        <authorList>
            <consortium name="DOE Joint Genome Institute"/>
            <person name="Haridas S."/>
            <person name="Albert R."/>
            <person name="Binder M."/>
            <person name="Bloem J."/>
            <person name="Labutti K."/>
            <person name="Salamov A."/>
            <person name="Andreopoulos B."/>
            <person name="Baker S.E."/>
            <person name="Barry K."/>
            <person name="Bills G."/>
            <person name="Bluhm B.H."/>
            <person name="Cannon C."/>
            <person name="Castanera R."/>
            <person name="Culley D.E."/>
            <person name="Daum C."/>
            <person name="Ezra D."/>
            <person name="Gonzalez J.B."/>
            <person name="Henrissat B."/>
            <person name="Kuo A."/>
            <person name="Liang C."/>
            <person name="Lipzen A."/>
            <person name="Lutzoni F."/>
            <person name="Magnuson J."/>
            <person name="Mondo S."/>
            <person name="Nolan M."/>
            <person name="Ohm R."/>
            <person name="Pangilinan J."/>
            <person name="Park H.-J."/>
            <person name="Ramirez L."/>
            <person name="Alfaro M."/>
            <person name="Sun H."/>
            <person name="Tritt A."/>
            <person name="Yoshinaga Y."/>
            <person name="Zwiers L.-H."/>
            <person name="Turgeon B.G."/>
            <person name="Goodwin S.B."/>
            <person name="Spatafora J.W."/>
            <person name="Crous P.W."/>
            <person name="Grigoriev I.V."/>
        </authorList>
    </citation>
    <scope>NUCLEOTIDE SEQUENCE</scope>
    <source>
        <strain evidence="4">CBS 342.82</strain>
    </source>
</reference>
<reference evidence="4" key="3">
    <citation type="submission" date="2025-08" db="UniProtKB">
        <authorList>
            <consortium name="RefSeq"/>
        </authorList>
    </citation>
    <scope>IDENTIFICATION</scope>
    <source>
        <strain evidence="4">CBS 342.82</strain>
    </source>
</reference>
<evidence type="ECO:0000313" key="4">
    <source>
        <dbReference type="RefSeq" id="XP_033461124.1"/>
    </source>
</evidence>
<organism evidence="4">
    <name type="scientific">Dissoconium aciculare CBS 342.82</name>
    <dbReference type="NCBI Taxonomy" id="1314786"/>
    <lineage>
        <taxon>Eukaryota</taxon>
        <taxon>Fungi</taxon>
        <taxon>Dikarya</taxon>
        <taxon>Ascomycota</taxon>
        <taxon>Pezizomycotina</taxon>
        <taxon>Dothideomycetes</taxon>
        <taxon>Dothideomycetidae</taxon>
        <taxon>Mycosphaerellales</taxon>
        <taxon>Dissoconiaceae</taxon>
        <taxon>Dissoconium</taxon>
    </lineage>
</organism>
<proteinExistence type="predicted"/>
<accession>A0A6J3M8A2</accession>
<reference evidence="4" key="2">
    <citation type="submission" date="2020-04" db="EMBL/GenBank/DDBJ databases">
        <authorList>
            <consortium name="NCBI Genome Project"/>
        </authorList>
    </citation>
    <scope>NUCLEOTIDE SEQUENCE</scope>
    <source>
        <strain evidence="4">CBS 342.82</strain>
    </source>
</reference>
<dbReference type="OrthoDB" id="4138492at2759"/>
<dbReference type="InterPro" id="IPR042099">
    <property type="entry name" value="ANL_N_sf"/>
</dbReference>
<dbReference type="GO" id="GO:0004467">
    <property type="term" value="F:long-chain fatty acid-CoA ligase activity"/>
    <property type="evidence" value="ECO:0007669"/>
    <property type="project" value="TreeGrafter"/>
</dbReference>
<dbReference type="PANTHER" id="PTHR43272:SF11">
    <property type="entry name" value="AMP-DEPENDENT SYNTHETASE_LIGASE DOMAIN-CONTAINING PROTEIN"/>
    <property type="match status" value="1"/>
</dbReference>
<keyword evidence="1" id="KW-0472">Membrane</keyword>
<feature type="domain" description="AMP-dependent synthetase/ligase" evidence="2">
    <location>
        <begin position="146"/>
        <end position="543"/>
    </location>
</feature>
<dbReference type="GO" id="GO:0005783">
    <property type="term" value="C:endoplasmic reticulum"/>
    <property type="evidence" value="ECO:0007669"/>
    <property type="project" value="TreeGrafter"/>
</dbReference>
<keyword evidence="3" id="KW-1185">Reference proteome</keyword>